<keyword evidence="12" id="KW-0804">Transcription</keyword>
<dbReference type="RefSeq" id="WP_004855265.1">
    <property type="nucleotide sequence ID" value="NZ_CACVBH010000002.1"/>
</dbReference>
<keyword evidence="3" id="KW-0963">Cytoplasm</keyword>
<organism evidence="19 20">
    <name type="scientific">Bartonella doshiae</name>
    <dbReference type="NCBI Taxonomy" id="33044"/>
    <lineage>
        <taxon>Bacteria</taxon>
        <taxon>Pseudomonadati</taxon>
        <taxon>Pseudomonadota</taxon>
        <taxon>Alphaproteobacteria</taxon>
        <taxon>Hyphomicrobiales</taxon>
        <taxon>Bartonellaceae</taxon>
        <taxon>Bartonella</taxon>
    </lineage>
</organism>
<evidence type="ECO:0000313" key="19">
    <source>
        <dbReference type="EMBL" id="SUV44505.1"/>
    </source>
</evidence>
<dbReference type="CDD" id="cd00156">
    <property type="entry name" value="REC"/>
    <property type="match status" value="1"/>
</dbReference>
<evidence type="ECO:0000256" key="12">
    <source>
        <dbReference type="ARBA" id="ARBA00023163"/>
    </source>
</evidence>
<dbReference type="PROSITE" id="PS50110">
    <property type="entry name" value="RESPONSE_REGULATORY"/>
    <property type="match status" value="1"/>
</dbReference>
<evidence type="ECO:0000256" key="16">
    <source>
        <dbReference type="PROSITE-ProRule" id="PRU00169"/>
    </source>
</evidence>
<dbReference type="InterPro" id="IPR011006">
    <property type="entry name" value="CheY-like_superfamily"/>
</dbReference>
<dbReference type="SUPFAM" id="SSF52540">
    <property type="entry name" value="P-loop containing nucleoside triphosphate hydrolases"/>
    <property type="match status" value="1"/>
</dbReference>
<dbReference type="PROSITE" id="PS50045">
    <property type="entry name" value="SIGMA54_INTERACT_4"/>
    <property type="match status" value="1"/>
</dbReference>
<evidence type="ECO:0000256" key="1">
    <source>
        <dbReference type="ARBA" id="ARBA00004496"/>
    </source>
</evidence>
<dbReference type="AlphaFoldDB" id="A0A380ZED2"/>
<dbReference type="GO" id="GO:0005524">
    <property type="term" value="F:ATP binding"/>
    <property type="evidence" value="ECO:0007669"/>
    <property type="project" value="UniProtKB-KW"/>
</dbReference>
<dbReference type="GO" id="GO:0043565">
    <property type="term" value="F:sequence-specific DNA binding"/>
    <property type="evidence" value="ECO:0007669"/>
    <property type="project" value="InterPro"/>
</dbReference>
<keyword evidence="6" id="KW-0547">Nucleotide-binding</keyword>
<dbReference type="EMBL" id="UFTF01000001">
    <property type="protein sequence ID" value="SUV44505.1"/>
    <property type="molecule type" value="Genomic_DNA"/>
</dbReference>
<evidence type="ECO:0000256" key="2">
    <source>
        <dbReference type="ARBA" id="ARBA00019059"/>
    </source>
</evidence>
<evidence type="ECO:0000256" key="15">
    <source>
        <dbReference type="ARBA" id="ARBA00043886"/>
    </source>
</evidence>
<accession>A0A380ZED2</accession>
<dbReference type="OrthoDB" id="9804019at2"/>
<evidence type="ECO:0000256" key="6">
    <source>
        <dbReference type="ARBA" id="ARBA00022741"/>
    </source>
</evidence>
<comment type="function">
    <text evidence="15">Member of the two-component regulatory system NtrB/NtrC, which controls expression of the nitrogen-regulated (ntr) genes in response to nitrogen limitation. Phosphorylated NtrC binds directly to DNA and stimulates the formation of open promoter-sigma54-RNA polymerase complexes.</text>
</comment>
<dbReference type="STRING" id="33044.GCA_900005695_00518"/>
<keyword evidence="7" id="KW-0067">ATP-binding</keyword>
<dbReference type="Pfam" id="PF00072">
    <property type="entry name" value="Response_reg"/>
    <property type="match status" value="1"/>
</dbReference>
<feature type="domain" description="Sigma-54 factor interaction" evidence="17">
    <location>
        <begin position="144"/>
        <end position="360"/>
    </location>
</feature>
<dbReference type="GO" id="GO:0005737">
    <property type="term" value="C:cytoplasm"/>
    <property type="evidence" value="ECO:0007669"/>
    <property type="project" value="UniProtKB-SubCell"/>
</dbReference>
<evidence type="ECO:0000256" key="7">
    <source>
        <dbReference type="ARBA" id="ARBA00022840"/>
    </source>
</evidence>
<dbReference type="Gene3D" id="3.40.50.300">
    <property type="entry name" value="P-loop containing nucleotide triphosphate hydrolases"/>
    <property type="match status" value="1"/>
</dbReference>
<dbReference type="Pfam" id="PF14532">
    <property type="entry name" value="Sigma54_activ_2"/>
    <property type="match status" value="1"/>
</dbReference>
<dbReference type="GO" id="GO:0006355">
    <property type="term" value="P:regulation of DNA-templated transcription"/>
    <property type="evidence" value="ECO:0007669"/>
    <property type="project" value="InterPro"/>
</dbReference>
<dbReference type="PANTHER" id="PTHR32071:SF95">
    <property type="entry name" value="DNA-BINDING TRANSCRIPTIONAL REGULATOR NTRC"/>
    <property type="match status" value="1"/>
</dbReference>
<dbReference type="Proteomes" id="UP000254950">
    <property type="component" value="Unassembled WGS sequence"/>
</dbReference>
<evidence type="ECO:0000256" key="10">
    <source>
        <dbReference type="ARBA" id="ARBA00023125"/>
    </source>
</evidence>
<dbReference type="InterPro" id="IPR001789">
    <property type="entry name" value="Sig_transdc_resp-reg_receiver"/>
</dbReference>
<evidence type="ECO:0000256" key="9">
    <source>
        <dbReference type="ARBA" id="ARBA00023015"/>
    </source>
</evidence>
<evidence type="ECO:0000259" key="18">
    <source>
        <dbReference type="PROSITE" id="PS50110"/>
    </source>
</evidence>
<protein>
    <recommendedName>
        <fullName evidence="2">DNA-binding transcriptional regulator NtrC</fullName>
    </recommendedName>
    <alternativeName>
        <fullName evidence="13">Nitrogen regulation protein NR(I)</fullName>
    </alternativeName>
    <alternativeName>
        <fullName evidence="14">Nitrogen regulator I</fullName>
    </alternativeName>
</protein>
<dbReference type="Gene3D" id="3.40.50.2300">
    <property type="match status" value="1"/>
</dbReference>
<evidence type="ECO:0000256" key="4">
    <source>
        <dbReference type="ARBA" id="ARBA00022491"/>
    </source>
</evidence>
<feature type="modified residue" description="4-aspartylphosphate" evidence="16">
    <location>
        <position position="54"/>
    </location>
</feature>
<dbReference type="Pfam" id="PF02954">
    <property type="entry name" value="HTH_8"/>
    <property type="match status" value="1"/>
</dbReference>
<evidence type="ECO:0000259" key="17">
    <source>
        <dbReference type="PROSITE" id="PS50045"/>
    </source>
</evidence>
<dbReference type="PANTHER" id="PTHR32071">
    <property type="entry name" value="TRANSCRIPTIONAL REGULATORY PROTEIN"/>
    <property type="match status" value="1"/>
</dbReference>
<dbReference type="InterPro" id="IPR058031">
    <property type="entry name" value="AAA_lid_NorR"/>
</dbReference>
<evidence type="ECO:0000256" key="11">
    <source>
        <dbReference type="ARBA" id="ARBA00023159"/>
    </source>
</evidence>
<dbReference type="InterPro" id="IPR002197">
    <property type="entry name" value="HTH_Fis"/>
</dbReference>
<sequence>MVGPILVASEDYARRIEISAMLRVLGYRVIEAESSLRTIDLLHRRRNIVLALLDIVMSDLSVSDLIKMIRVAGVSIPLVVIAQQENQELLQKALAAGAIDYWLHPVTPLRLRATLDILALISALEREVHYIQRKNENRLQFSDLFIKSKAMQVVLEQSKRAAASFQNLLIEGEVGTNRETLARIIHYEGLASKGEFVRFQCSAIADPEEENRQWFEEFMPLVSSLEKGTLCLCDVDRLEPIQQKRFAHYLKERENTTKDKLPSFRIIAISTSRLAALVKEDCFLRSLFEQFSQLSISVPALRELRDDFPELTQHLIDRIVAETGRSHVHGLAGSALSLLMQYDWPGNRGELERFLFRAVLLSEGPLLTVRDFPQLMGNSLMSAPNIIESDVQEEYEQESIQFLNTDGHVRTFAEMERDILEKAVKHYKGHMSEIARRLRIGRSTLYRKIDELKMVNNQERK</sequence>
<keyword evidence="4" id="KW-0678">Repressor</keyword>
<evidence type="ECO:0000256" key="13">
    <source>
        <dbReference type="ARBA" id="ARBA00029881"/>
    </source>
</evidence>
<dbReference type="GO" id="GO:0000160">
    <property type="term" value="P:phosphorelay signal transduction system"/>
    <property type="evidence" value="ECO:0007669"/>
    <property type="project" value="UniProtKB-KW"/>
</dbReference>
<keyword evidence="9" id="KW-0805">Transcription regulation</keyword>
<dbReference type="InterPro" id="IPR002078">
    <property type="entry name" value="Sigma_54_int"/>
</dbReference>
<keyword evidence="11" id="KW-0010">Activator</keyword>
<dbReference type="Pfam" id="PF25601">
    <property type="entry name" value="AAA_lid_14"/>
    <property type="match status" value="1"/>
</dbReference>
<dbReference type="InterPro" id="IPR027417">
    <property type="entry name" value="P-loop_NTPase"/>
</dbReference>
<evidence type="ECO:0000313" key="20">
    <source>
        <dbReference type="Proteomes" id="UP000254950"/>
    </source>
</evidence>
<reference evidence="19 20" key="1">
    <citation type="submission" date="2018-06" db="EMBL/GenBank/DDBJ databases">
        <authorList>
            <consortium name="Pathogen Informatics"/>
            <person name="Doyle S."/>
        </authorList>
    </citation>
    <scope>NUCLEOTIDE SEQUENCE [LARGE SCALE GENOMIC DNA]</scope>
    <source>
        <strain evidence="19 20">NCTC12862</strain>
    </source>
</reference>
<proteinExistence type="predicted"/>
<keyword evidence="5 16" id="KW-0597">Phosphoprotein</keyword>
<evidence type="ECO:0000256" key="14">
    <source>
        <dbReference type="ARBA" id="ARBA00031910"/>
    </source>
</evidence>
<evidence type="ECO:0000256" key="5">
    <source>
        <dbReference type="ARBA" id="ARBA00022553"/>
    </source>
</evidence>
<keyword evidence="8" id="KW-0902">Two-component regulatory system</keyword>
<dbReference type="InterPro" id="IPR009057">
    <property type="entry name" value="Homeodomain-like_sf"/>
</dbReference>
<name>A0A380ZED2_BARDO</name>
<keyword evidence="10" id="KW-0238">DNA-binding</keyword>
<feature type="domain" description="Response regulatory" evidence="18">
    <location>
        <begin position="4"/>
        <end position="119"/>
    </location>
</feature>
<dbReference type="Gene3D" id="1.10.8.60">
    <property type="match status" value="1"/>
</dbReference>
<dbReference type="SUPFAM" id="SSF46689">
    <property type="entry name" value="Homeodomain-like"/>
    <property type="match status" value="1"/>
</dbReference>
<dbReference type="Gene3D" id="1.10.10.60">
    <property type="entry name" value="Homeodomain-like"/>
    <property type="match status" value="1"/>
</dbReference>
<dbReference type="SMART" id="SM00448">
    <property type="entry name" value="REC"/>
    <property type="match status" value="1"/>
</dbReference>
<gene>
    <name evidence="19" type="primary">zraR</name>
    <name evidence="19" type="ORF">NCTC12862_00254</name>
</gene>
<dbReference type="SUPFAM" id="SSF52172">
    <property type="entry name" value="CheY-like"/>
    <property type="match status" value="1"/>
</dbReference>
<evidence type="ECO:0000256" key="8">
    <source>
        <dbReference type="ARBA" id="ARBA00023012"/>
    </source>
</evidence>
<evidence type="ECO:0000256" key="3">
    <source>
        <dbReference type="ARBA" id="ARBA00022490"/>
    </source>
</evidence>
<comment type="subcellular location">
    <subcellularLocation>
        <location evidence="1">Cytoplasm</location>
    </subcellularLocation>
</comment>